<dbReference type="Proteomes" id="UP001174936">
    <property type="component" value="Unassembled WGS sequence"/>
</dbReference>
<evidence type="ECO:0000256" key="1">
    <source>
        <dbReference type="ARBA" id="ARBA00012513"/>
    </source>
</evidence>
<comment type="caution">
    <text evidence="11">The sequence shown here is derived from an EMBL/GenBank/DDBJ whole genome shotgun (WGS) entry which is preliminary data.</text>
</comment>
<evidence type="ECO:0000259" key="10">
    <source>
        <dbReference type="PROSITE" id="PS50011"/>
    </source>
</evidence>
<comment type="catalytic activity">
    <reaction evidence="8">
        <text>L-seryl-[protein] + ATP = O-phospho-L-seryl-[protein] + ADP + H(+)</text>
        <dbReference type="Rhea" id="RHEA:17989"/>
        <dbReference type="Rhea" id="RHEA-COMP:9863"/>
        <dbReference type="Rhea" id="RHEA-COMP:11604"/>
        <dbReference type="ChEBI" id="CHEBI:15378"/>
        <dbReference type="ChEBI" id="CHEBI:29999"/>
        <dbReference type="ChEBI" id="CHEBI:30616"/>
        <dbReference type="ChEBI" id="CHEBI:83421"/>
        <dbReference type="ChEBI" id="CHEBI:456216"/>
        <dbReference type="EC" id="2.7.11.1"/>
    </reaction>
</comment>
<protein>
    <recommendedName>
        <fullName evidence="1">non-specific serine/threonine protein kinase</fullName>
        <ecNumber evidence="1">2.7.11.1</ecNumber>
    </recommendedName>
</protein>
<dbReference type="PROSITE" id="PS50011">
    <property type="entry name" value="PROTEIN_KINASE_DOM"/>
    <property type="match status" value="1"/>
</dbReference>
<dbReference type="InterPro" id="IPR000719">
    <property type="entry name" value="Prot_kinase_dom"/>
</dbReference>
<evidence type="ECO:0000256" key="8">
    <source>
        <dbReference type="ARBA" id="ARBA00048679"/>
    </source>
</evidence>
<evidence type="ECO:0000256" key="5">
    <source>
        <dbReference type="ARBA" id="ARBA00022777"/>
    </source>
</evidence>
<dbReference type="Gene3D" id="1.10.510.10">
    <property type="entry name" value="Transferase(Phosphotransferase) domain 1"/>
    <property type="match status" value="1"/>
</dbReference>
<keyword evidence="4" id="KW-0547">Nucleotide-binding</keyword>
<evidence type="ECO:0000313" key="11">
    <source>
        <dbReference type="EMBL" id="KAK0653022.1"/>
    </source>
</evidence>
<dbReference type="EMBL" id="JAULSV010000002">
    <property type="protein sequence ID" value="KAK0653022.1"/>
    <property type="molecule type" value="Genomic_DNA"/>
</dbReference>
<evidence type="ECO:0000256" key="4">
    <source>
        <dbReference type="ARBA" id="ARBA00022741"/>
    </source>
</evidence>
<dbReference type="GO" id="GO:0005737">
    <property type="term" value="C:cytoplasm"/>
    <property type="evidence" value="ECO:0007669"/>
    <property type="project" value="TreeGrafter"/>
</dbReference>
<reference evidence="11" key="1">
    <citation type="submission" date="2023-06" db="EMBL/GenBank/DDBJ databases">
        <title>Genome-scale phylogeny and comparative genomics of the fungal order Sordariales.</title>
        <authorList>
            <consortium name="Lawrence Berkeley National Laboratory"/>
            <person name="Hensen N."/>
            <person name="Bonometti L."/>
            <person name="Westerberg I."/>
            <person name="Brannstrom I.O."/>
            <person name="Guillou S."/>
            <person name="Cros-Aarteil S."/>
            <person name="Calhoun S."/>
            <person name="Haridas S."/>
            <person name="Kuo A."/>
            <person name="Mondo S."/>
            <person name="Pangilinan J."/>
            <person name="Riley R."/>
            <person name="Labutti K."/>
            <person name="Andreopoulos B."/>
            <person name="Lipzen A."/>
            <person name="Chen C."/>
            <person name="Yanf M."/>
            <person name="Daum C."/>
            <person name="Ng V."/>
            <person name="Clum A."/>
            <person name="Steindorff A."/>
            <person name="Ohm R."/>
            <person name="Martin F."/>
            <person name="Silar P."/>
            <person name="Natvig D."/>
            <person name="Lalanne C."/>
            <person name="Gautier V."/>
            <person name="Ament-Velasquez S.L."/>
            <person name="Kruys A."/>
            <person name="Hutchinson M.I."/>
            <person name="Powell A.J."/>
            <person name="Barry K."/>
            <person name="Miller A.N."/>
            <person name="Grigoriev I.V."/>
            <person name="Debuchy R."/>
            <person name="Gladieux P."/>
            <person name="Thoren M.H."/>
            <person name="Johannesson H."/>
        </authorList>
    </citation>
    <scope>NUCLEOTIDE SEQUENCE</scope>
    <source>
        <strain evidence="11">SMH2532-1</strain>
    </source>
</reference>
<keyword evidence="3" id="KW-0808">Transferase</keyword>
<keyword evidence="2" id="KW-0723">Serine/threonine-protein kinase</keyword>
<dbReference type="SUPFAM" id="SSF56112">
    <property type="entry name" value="Protein kinase-like (PK-like)"/>
    <property type="match status" value="1"/>
</dbReference>
<evidence type="ECO:0000256" key="3">
    <source>
        <dbReference type="ARBA" id="ARBA00022679"/>
    </source>
</evidence>
<organism evidence="11 12">
    <name type="scientific">Cercophora newfieldiana</name>
    <dbReference type="NCBI Taxonomy" id="92897"/>
    <lineage>
        <taxon>Eukaryota</taxon>
        <taxon>Fungi</taxon>
        <taxon>Dikarya</taxon>
        <taxon>Ascomycota</taxon>
        <taxon>Pezizomycotina</taxon>
        <taxon>Sordariomycetes</taxon>
        <taxon>Sordariomycetidae</taxon>
        <taxon>Sordariales</taxon>
        <taxon>Lasiosphaeriaceae</taxon>
        <taxon>Cercophora</taxon>
    </lineage>
</organism>
<evidence type="ECO:0000256" key="7">
    <source>
        <dbReference type="ARBA" id="ARBA00047899"/>
    </source>
</evidence>
<dbReference type="GO" id="GO:0005524">
    <property type="term" value="F:ATP binding"/>
    <property type="evidence" value="ECO:0007669"/>
    <property type="project" value="UniProtKB-KW"/>
</dbReference>
<feature type="region of interest" description="Disordered" evidence="9">
    <location>
        <begin position="749"/>
        <end position="784"/>
    </location>
</feature>
<dbReference type="PANTHER" id="PTHR24361">
    <property type="entry name" value="MITOGEN-ACTIVATED KINASE KINASE KINASE"/>
    <property type="match status" value="1"/>
</dbReference>
<dbReference type="PANTHER" id="PTHR24361:SF433">
    <property type="entry name" value="PROTEIN KINASE DOMAIN-CONTAINING PROTEIN"/>
    <property type="match status" value="1"/>
</dbReference>
<dbReference type="InterPro" id="IPR011009">
    <property type="entry name" value="Kinase-like_dom_sf"/>
</dbReference>
<evidence type="ECO:0000256" key="6">
    <source>
        <dbReference type="ARBA" id="ARBA00022840"/>
    </source>
</evidence>
<gene>
    <name evidence="11" type="ORF">B0T16DRAFT_110050</name>
</gene>
<dbReference type="InterPro" id="IPR053235">
    <property type="entry name" value="Ser_Thr_kinase"/>
</dbReference>
<dbReference type="GO" id="GO:0004674">
    <property type="term" value="F:protein serine/threonine kinase activity"/>
    <property type="evidence" value="ECO:0007669"/>
    <property type="project" value="UniProtKB-KW"/>
</dbReference>
<name>A0AA39YK40_9PEZI</name>
<keyword evidence="5 11" id="KW-0418">Kinase</keyword>
<dbReference type="SMART" id="SM00220">
    <property type="entry name" value="S_TKc"/>
    <property type="match status" value="1"/>
</dbReference>
<dbReference type="EC" id="2.7.11.1" evidence="1"/>
<comment type="catalytic activity">
    <reaction evidence="7">
        <text>L-threonyl-[protein] + ATP = O-phospho-L-threonyl-[protein] + ADP + H(+)</text>
        <dbReference type="Rhea" id="RHEA:46608"/>
        <dbReference type="Rhea" id="RHEA-COMP:11060"/>
        <dbReference type="Rhea" id="RHEA-COMP:11605"/>
        <dbReference type="ChEBI" id="CHEBI:15378"/>
        <dbReference type="ChEBI" id="CHEBI:30013"/>
        <dbReference type="ChEBI" id="CHEBI:30616"/>
        <dbReference type="ChEBI" id="CHEBI:61977"/>
        <dbReference type="ChEBI" id="CHEBI:456216"/>
        <dbReference type="EC" id="2.7.11.1"/>
    </reaction>
</comment>
<keyword evidence="6" id="KW-0067">ATP-binding</keyword>
<dbReference type="InterPro" id="IPR008271">
    <property type="entry name" value="Ser/Thr_kinase_AS"/>
</dbReference>
<keyword evidence="12" id="KW-1185">Reference proteome</keyword>
<evidence type="ECO:0000313" key="12">
    <source>
        <dbReference type="Proteomes" id="UP001174936"/>
    </source>
</evidence>
<evidence type="ECO:0000256" key="9">
    <source>
        <dbReference type="SAM" id="MobiDB-lite"/>
    </source>
</evidence>
<dbReference type="CDD" id="cd00180">
    <property type="entry name" value="PKc"/>
    <property type="match status" value="1"/>
</dbReference>
<sequence length="784" mass="88305">MARRRRPDILVAVDVGYYTTTVAWMPIGPNNTGSMNDMRPIVNWPGAPTPSTQYVPTAFAYDSDNNAPSWGFGLNVPGPSDVTFAHTDFDPVLNPDRAEHITNTRQSTQQAQFRLGHFLSQVYQHLRLEIGSQCPWNDSVIEFFFTKPRGNPTWLRRAVKDAGFGSDSPKHNTTMISSLRWEAELHSLTAVSPILPGMDDMKCIVVDCEPNRTVISLHLGQRLGIVHSMTLEEGTNYMVEQILDNLRSDLEIHLGCVQEGYIERWRRSSYFLRMLETFGDQPEKLILLGDILVIKGNDCTAKTDVSSSFPSWWREMFLEAELSRVLRYLHNFVKTIPSRYSNAAMGELQYIAIVGHLSHFPSIIDCLNKRLKERMDDMISSNGSPLPWLPLHGFVANTNPQLAAVTGLLSKRLQTLKPRTNITQPSVDKMRLDVVALDDETLRHTYLREENGIRVRVQDVWQRQKALGQGGFGSVWLDGCVSGPRAGELQAVKEINLFPETGKAIDFNRELEALAMFSGEKYQDCFVTSYGWWITGDSLYIAIEYFELGDLEGFLNSPLSEDVAGDIAYQLAEGLCYMHEIGFAHRDLKPGNILVVQNTDTSDAELDHQWWVKISDFGLSKYAQVGVTELRTRIGTLHYMAPEVLGILTVDELKLSKKNELESYTTAVDIWSLGAIIFRMVTGQYPFPDRVDLGRYVTLGAPFPAEPLIRAGASEECIQFVIATMAAEARLRPQARALFEDPLTFLRESPFSDGQDEQHHSRHRISPQSVGQYGLPTPTLQHLT</sequence>
<proteinExistence type="predicted"/>
<dbReference type="AlphaFoldDB" id="A0AA39YK40"/>
<dbReference type="PROSITE" id="PS00108">
    <property type="entry name" value="PROTEIN_KINASE_ST"/>
    <property type="match status" value="1"/>
</dbReference>
<accession>A0AA39YK40</accession>
<evidence type="ECO:0000256" key="2">
    <source>
        <dbReference type="ARBA" id="ARBA00022527"/>
    </source>
</evidence>
<feature type="domain" description="Protein kinase" evidence="10">
    <location>
        <begin position="461"/>
        <end position="746"/>
    </location>
</feature>
<dbReference type="Pfam" id="PF00069">
    <property type="entry name" value="Pkinase"/>
    <property type="match status" value="1"/>
</dbReference>